<gene>
    <name evidence="3" type="ORF">PROFUN_14487</name>
</gene>
<dbReference type="InParanoid" id="A0A2P6N001"/>
<name>A0A2P6N001_9EUKA</name>
<proteinExistence type="predicted"/>
<dbReference type="InterPro" id="IPR015915">
    <property type="entry name" value="Kelch-typ_b-propeller"/>
</dbReference>
<dbReference type="InterPro" id="IPR011043">
    <property type="entry name" value="Gal_Oxase/kelch_b-propeller"/>
</dbReference>
<keyword evidence="2" id="KW-0677">Repeat</keyword>
<dbReference type="PANTHER" id="PTHR46093">
    <property type="entry name" value="ACYL-COA-BINDING DOMAIN-CONTAINING PROTEIN 5"/>
    <property type="match status" value="1"/>
</dbReference>
<dbReference type="AlphaFoldDB" id="A0A2P6N001"/>
<dbReference type="OrthoDB" id="10251809at2759"/>
<dbReference type="SUPFAM" id="SSF50965">
    <property type="entry name" value="Galactose oxidase, central domain"/>
    <property type="match status" value="1"/>
</dbReference>
<organism evidence="3 4">
    <name type="scientific">Planoprotostelium fungivorum</name>
    <dbReference type="NCBI Taxonomy" id="1890364"/>
    <lineage>
        <taxon>Eukaryota</taxon>
        <taxon>Amoebozoa</taxon>
        <taxon>Evosea</taxon>
        <taxon>Variosea</taxon>
        <taxon>Cavosteliida</taxon>
        <taxon>Cavosteliaceae</taxon>
        <taxon>Planoprotostelium</taxon>
    </lineage>
</organism>
<protein>
    <recommendedName>
        <fullName evidence="5">Kelch repeat-containing protein</fullName>
    </recommendedName>
</protein>
<evidence type="ECO:0000313" key="3">
    <source>
        <dbReference type="EMBL" id="PRP77275.1"/>
    </source>
</evidence>
<evidence type="ECO:0000256" key="1">
    <source>
        <dbReference type="ARBA" id="ARBA00022441"/>
    </source>
</evidence>
<evidence type="ECO:0000256" key="2">
    <source>
        <dbReference type="ARBA" id="ARBA00022737"/>
    </source>
</evidence>
<reference evidence="3 4" key="1">
    <citation type="journal article" date="2018" name="Genome Biol. Evol.">
        <title>Multiple Roots of Fruiting Body Formation in Amoebozoa.</title>
        <authorList>
            <person name="Hillmann F."/>
            <person name="Forbes G."/>
            <person name="Novohradska S."/>
            <person name="Ferling I."/>
            <person name="Riege K."/>
            <person name="Groth M."/>
            <person name="Westermann M."/>
            <person name="Marz M."/>
            <person name="Spaller T."/>
            <person name="Winckler T."/>
            <person name="Schaap P."/>
            <person name="Glockner G."/>
        </authorList>
    </citation>
    <scope>NUCLEOTIDE SEQUENCE [LARGE SCALE GENOMIC DNA]</scope>
    <source>
        <strain evidence="3 4">Jena</strain>
    </source>
</reference>
<comment type="caution">
    <text evidence="3">The sequence shown here is derived from an EMBL/GenBank/DDBJ whole genome shotgun (WGS) entry which is preliminary data.</text>
</comment>
<dbReference type="STRING" id="1890364.A0A2P6N001"/>
<dbReference type="Gene3D" id="2.120.10.80">
    <property type="entry name" value="Kelch-type beta propeller"/>
    <property type="match status" value="1"/>
</dbReference>
<keyword evidence="1" id="KW-0880">Kelch repeat</keyword>
<dbReference type="PANTHER" id="PTHR46093:SF18">
    <property type="entry name" value="FIBRONECTIN TYPE-III DOMAIN-CONTAINING PROTEIN"/>
    <property type="match status" value="1"/>
</dbReference>
<dbReference type="EMBL" id="MDYQ01000271">
    <property type="protein sequence ID" value="PRP77275.1"/>
    <property type="molecule type" value="Genomic_DNA"/>
</dbReference>
<dbReference type="Proteomes" id="UP000241769">
    <property type="component" value="Unassembled WGS sequence"/>
</dbReference>
<keyword evidence="4" id="KW-1185">Reference proteome</keyword>
<accession>A0A2P6N001</accession>
<evidence type="ECO:0008006" key="5">
    <source>
        <dbReference type="Google" id="ProtNLM"/>
    </source>
</evidence>
<sequence length="369" mass="41579">MIYSELQATGLTKRAQPAFFVRTAAKRKQWWHPRSPYPPGMNPFEEKTTADAVTAAKSAVVTADPIKLRVTSLGKLPGMYSVISSATNVKGEPWYVSNGNIYALDPKTMKFRNIPFSGSYLGQDNASYNEAKNVIYFQRGRRKEWGGPNFEILDLNTMFAKKGEDNPCFEQRSIVSNGKYVSVGFTEMDAFWNMAVLLHVWDDNAGKWKREIYDGWNRGPPCARREWKLNNIAQDQILVQAHSGRRLEGSDSWTLDTKRYVMKSLETAGLPGRYFEFSSTFPMKVNGKRKIISYGGIPYHEKKGISSDVHVLDLEDNVWEPAPILSGDALKPRAKHHAVAIGDDKVVVFGGQDGEGNTYDDFFLIEANQ</sequence>
<evidence type="ECO:0000313" key="4">
    <source>
        <dbReference type="Proteomes" id="UP000241769"/>
    </source>
</evidence>
<dbReference type="Pfam" id="PF24681">
    <property type="entry name" value="Kelch_KLHDC2_KLHL20_DRC7"/>
    <property type="match status" value="1"/>
</dbReference>